<dbReference type="Gene3D" id="3.40.50.300">
    <property type="entry name" value="P-loop containing nucleotide triphosphate hydrolases"/>
    <property type="match status" value="1"/>
</dbReference>
<comment type="subcellular location">
    <subcellularLocation>
        <location evidence="1">Golgi apparatus membrane</location>
        <topology evidence="1">Single-pass type II membrane protein</topology>
    </subcellularLocation>
</comment>
<dbReference type="Pfam" id="PF00685">
    <property type="entry name" value="Sulfotransfer_1"/>
    <property type="match status" value="1"/>
</dbReference>
<dbReference type="FunFam" id="3.40.50.300:FF:000703">
    <property type="entry name" value="Sulfotransferase"/>
    <property type="match status" value="1"/>
</dbReference>
<dbReference type="AlphaFoldDB" id="A0A8T2J2A9"/>
<keyword evidence="3 11" id="KW-0808">Transferase</keyword>
<dbReference type="GO" id="GO:0001517">
    <property type="term" value="F:N-acetylglucosamine 6-O-sulfotransferase activity"/>
    <property type="evidence" value="ECO:0007669"/>
    <property type="project" value="UniProtKB-ARBA"/>
</dbReference>
<protein>
    <recommendedName>
        <fullName evidence="11">Sulfotransferase</fullName>
        <ecNumber evidence="11">2.8.2.-</ecNumber>
    </recommendedName>
</protein>
<dbReference type="InterPro" id="IPR051135">
    <property type="entry name" value="Gal/GlcNAc/GalNAc_ST"/>
</dbReference>
<feature type="domain" description="Sulfotransferase" evidence="12">
    <location>
        <begin position="43"/>
        <end position="352"/>
    </location>
</feature>
<accession>A0A8T2J2A9</accession>
<dbReference type="EC" id="2.8.2.-" evidence="11"/>
<keyword evidence="8" id="KW-0472">Membrane</keyword>
<dbReference type="InterPro" id="IPR016469">
    <property type="entry name" value="Carbohydrate_sulfotransferase"/>
</dbReference>
<evidence type="ECO:0000256" key="11">
    <source>
        <dbReference type="RuleBase" id="RU361155"/>
    </source>
</evidence>
<dbReference type="PIRSF" id="PIRSF005883">
    <property type="entry name" value="Carbohydrate_sulfotransferase"/>
    <property type="match status" value="1"/>
</dbReference>
<dbReference type="PANTHER" id="PTHR10704:SF72">
    <property type="entry name" value="SULFOTRANSFERASE"/>
    <property type="match status" value="1"/>
</dbReference>
<evidence type="ECO:0000313" key="13">
    <source>
        <dbReference type="EMBL" id="KAG8437488.1"/>
    </source>
</evidence>
<evidence type="ECO:0000256" key="7">
    <source>
        <dbReference type="ARBA" id="ARBA00023034"/>
    </source>
</evidence>
<sequence>MFNISMGKLSILTLIMAQTIAFVCIILKLHQSPSFPVKKHQKTHVIILSTWRSGSSFTGQLFSQHPDVFYLMEPAWHVWSTMNQNQAKVLHMAVRDLVRSSFLCDMSVFEAYIPPDSEKSRLFQWESSRALCSPPACDVFKRNDIIPQEDCKTVCPRYPFETIEQACKTYSHIVLKEVRFFDLKVLYPLLRDPSLNFKILHLVRDPRAVFYSRQKTSEALSVDTNIILGSIESNELDVEYEVMREICRSQVEMYKSAIKTNLSQLQTQYLMVRYEDIVNNPIESARLMYQFAQLRFTAKLKTWIYNITHGSGHGESFVISSRNALNISRAWRANLPFKTVQKIQNICKESLNVFGYRSLDTKQEQNNLPLDVLLPLPKL</sequence>
<keyword evidence="9" id="KW-0325">Glycoprotein</keyword>
<evidence type="ECO:0000259" key="12">
    <source>
        <dbReference type="Pfam" id="PF00685"/>
    </source>
</evidence>
<evidence type="ECO:0000256" key="5">
    <source>
        <dbReference type="ARBA" id="ARBA00022968"/>
    </source>
</evidence>
<evidence type="ECO:0000313" key="14">
    <source>
        <dbReference type="Proteomes" id="UP000812440"/>
    </source>
</evidence>
<dbReference type="PANTHER" id="PTHR10704">
    <property type="entry name" value="CARBOHYDRATE SULFOTRANSFERASE"/>
    <property type="match status" value="1"/>
</dbReference>
<dbReference type="InterPro" id="IPR000863">
    <property type="entry name" value="Sulfotransferase_dom"/>
</dbReference>
<dbReference type="GO" id="GO:0005975">
    <property type="term" value="P:carbohydrate metabolic process"/>
    <property type="evidence" value="ECO:0007669"/>
    <property type="project" value="InterPro"/>
</dbReference>
<dbReference type="EMBL" id="JAACNH010000007">
    <property type="protein sequence ID" value="KAG8437488.1"/>
    <property type="molecule type" value="Genomic_DNA"/>
</dbReference>
<dbReference type="GO" id="GO:0006044">
    <property type="term" value="P:N-acetylglucosamine metabolic process"/>
    <property type="evidence" value="ECO:0007669"/>
    <property type="project" value="TreeGrafter"/>
</dbReference>
<comment type="similarity">
    <text evidence="2">Belongs to the sulfotransferase 1 family. Gal/GlcNAc/GalNAc subfamily.</text>
</comment>
<dbReference type="OrthoDB" id="6138663at2759"/>
<dbReference type="InterPro" id="IPR027417">
    <property type="entry name" value="P-loop_NTPase"/>
</dbReference>
<name>A0A8T2J2A9_9PIPI</name>
<evidence type="ECO:0000256" key="10">
    <source>
        <dbReference type="ARBA" id="ARBA00023277"/>
    </source>
</evidence>
<comment type="caution">
    <text evidence="13">The sequence shown here is derived from an EMBL/GenBank/DDBJ whole genome shotgun (WGS) entry which is preliminary data.</text>
</comment>
<keyword evidence="7" id="KW-0333">Golgi apparatus</keyword>
<evidence type="ECO:0000256" key="6">
    <source>
        <dbReference type="ARBA" id="ARBA00022989"/>
    </source>
</evidence>
<evidence type="ECO:0000256" key="9">
    <source>
        <dbReference type="ARBA" id="ARBA00023180"/>
    </source>
</evidence>
<keyword evidence="5" id="KW-0735">Signal-anchor</keyword>
<keyword evidence="10" id="KW-0119">Carbohydrate metabolism</keyword>
<evidence type="ECO:0000256" key="1">
    <source>
        <dbReference type="ARBA" id="ARBA00004323"/>
    </source>
</evidence>
<evidence type="ECO:0000256" key="3">
    <source>
        <dbReference type="ARBA" id="ARBA00022679"/>
    </source>
</evidence>
<keyword evidence="6" id="KW-1133">Transmembrane helix</keyword>
<reference evidence="13" key="1">
    <citation type="thesis" date="2020" institute="ProQuest LLC" country="789 East Eisenhower Parkway, Ann Arbor, MI, USA">
        <title>Comparative Genomics and Chromosome Evolution.</title>
        <authorList>
            <person name="Mudd A.B."/>
        </authorList>
    </citation>
    <scope>NUCLEOTIDE SEQUENCE</scope>
    <source>
        <strain evidence="13">Female2</strain>
        <tissue evidence="13">Blood</tissue>
    </source>
</reference>
<dbReference type="Proteomes" id="UP000812440">
    <property type="component" value="Chromosome 4"/>
</dbReference>
<keyword evidence="4" id="KW-0812">Transmembrane</keyword>
<dbReference type="GO" id="GO:0000139">
    <property type="term" value="C:Golgi membrane"/>
    <property type="evidence" value="ECO:0007669"/>
    <property type="project" value="UniProtKB-SubCell"/>
</dbReference>
<evidence type="ECO:0000256" key="8">
    <source>
        <dbReference type="ARBA" id="ARBA00023136"/>
    </source>
</evidence>
<proteinExistence type="inferred from homology"/>
<organism evidence="13 14">
    <name type="scientific">Hymenochirus boettgeri</name>
    <name type="common">Congo dwarf clawed frog</name>
    <dbReference type="NCBI Taxonomy" id="247094"/>
    <lineage>
        <taxon>Eukaryota</taxon>
        <taxon>Metazoa</taxon>
        <taxon>Chordata</taxon>
        <taxon>Craniata</taxon>
        <taxon>Vertebrata</taxon>
        <taxon>Euteleostomi</taxon>
        <taxon>Amphibia</taxon>
        <taxon>Batrachia</taxon>
        <taxon>Anura</taxon>
        <taxon>Pipoidea</taxon>
        <taxon>Pipidae</taxon>
        <taxon>Pipinae</taxon>
        <taxon>Hymenochirus</taxon>
    </lineage>
</organism>
<evidence type="ECO:0000256" key="4">
    <source>
        <dbReference type="ARBA" id="ARBA00022692"/>
    </source>
</evidence>
<gene>
    <name evidence="13" type="ORF">GDO86_008262</name>
</gene>
<keyword evidence="14" id="KW-1185">Reference proteome</keyword>
<evidence type="ECO:0000256" key="2">
    <source>
        <dbReference type="ARBA" id="ARBA00005530"/>
    </source>
</evidence>
<dbReference type="SUPFAM" id="SSF52540">
    <property type="entry name" value="P-loop containing nucleoside triphosphate hydrolases"/>
    <property type="match status" value="1"/>
</dbReference>
<dbReference type="GO" id="GO:0006790">
    <property type="term" value="P:sulfur compound metabolic process"/>
    <property type="evidence" value="ECO:0007669"/>
    <property type="project" value="TreeGrafter"/>
</dbReference>